<name>A0A077M851_9MICO</name>
<feature type="region of interest" description="Disordered" evidence="6">
    <location>
        <begin position="406"/>
        <end position="445"/>
    </location>
</feature>
<gene>
    <name evidence="8" type="ORF">BN13_140062</name>
</gene>
<feature type="compositionally biased region" description="Low complexity" evidence="6">
    <location>
        <begin position="502"/>
        <end position="516"/>
    </location>
</feature>
<feature type="domain" description="OmpR/PhoB-type" evidence="7">
    <location>
        <begin position="1"/>
        <end position="63"/>
    </location>
</feature>
<sequence>MLALAAPRLVTVDALIEGIWGGAEPANPGATLQVFVHNLRKALRGGGGDGLLRYQAPGYVLDASVEVDVRDFRAAQHAARDARHRGDDAGALAAYDNALSLWTGPALADVRDLPFATLEAAHLEQERLLTVEERIDVALALGRHAQEVAELGELVRTHPTRERLCGQLMTALYRCDRQADALQAYAQARERLAEELGIDPGEALRQLELGILRQDPALAAPAIAATPAPAMTGLTTPPPEESARARPAPPTAPRARGRIPRPPTRTIGREALVEHVVAVLSRPDVSVASLIGLGGTGKSRIAMVAAESARARALFDAVYFVEVTEATEANQLFREIALLFGADDGPDALASLGNATGITSGLLVLDNLESLPAGADFVVALTTAAPYLTVLVTSRLGLRLNREHEIPVPPLDVPEPAAEPSAPRSTPRPPNCSSKGSRRAPRPSLWRATRSRYAAWSASSTASPSRWSWQPPACVCSDSPESRTDCGRAWTSCPRPRRTSRRASAPSPGRSSGATPDSPTTPVGSVTG</sequence>
<dbReference type="InterPro" id="IPR002182">
    <property type="entry name" value="NB-ARC"/>
</dbReference>
<dbReference type="InterPro" id="IPR027417">
    <property type="entry name" value="P-loop_NTPase"/>
</dbReference>
<dbReference type="InterPro" id="IPR001867">
    <property type="entry name" value="OmpR/PhoB-type_DNA-bd"/>
</dbReference>
<comment type="caution">
    <text evidence="8">The sequence shown here is derived from an EMBL/GenBank/DDBJ whole genome shotgun (WGS) entry which is preliminary data.</text>
</comment>
<dbReference type="GO" id="GO:0043531">
    <property type="term" value="F:ADP binding"/>
    <property type="evidence" value="ECO:0007669"/>
    <property type="project" value="InterPro"/>
</dbReference>
<dbReference type="OrthoDB" id="3691954at2"/>
<protein>
    <recommendedName>
        <fullName evidence="7">OmpR/PhoB-type domain-containing protein</fullName>
    </recommendedName>
</protein>
<dbReference type="SUPFAM" id="SSF52540">
    <property type="entry name" value="P-loop containing nucleoside triphosphate hydrolases"/>
    <property type="match status" value="1"/>
</dbReference>
<evidence type="ECO:0000256" key="5">
    <source>
        <dbReference type="PROSITE-ProRule" id="PRU01091"/>
    </source>
</evidence>
<comment type="similarity">
    <text evidence="1">Belongs to the AfsR/DnrI/RedD regulatory family.</text>
</comment>
<feature type="compositionally biased region" description="Polar residues" evidence="6">
    <location>
        <begin position="517"/>
        <end position="528"/>
    </location>
</feature>
<keyword evidence="3 5" id="KW-0238">DNA-binding</keyword>
<organism evidence="8 9">
    <name type="scientific">Nostocoides jenkinsii Ben 74</name>
    <dbReference type="NCBI Taxonomy" id="1193518"/>
    <lineage>
        <taxon>Bacteria</taxon>
        <taxon>Bacillati</taxon>
        <taxon>Actinomycetota</taxon>
        <taxon>Actinomycetes</taxon>
        <taxon>Micrococcales</taxon>
        <taxon>Intrasporangiaceae</taxon>
        <taxon>Nostocoides</taxon>
    </lineage>
</organism>
<evidence type="ECO:0000256" key="2">
    <source>
        <dbReference type="ARBA" id="ARBA00023015"/>
    </source>
</evidence>
<reference evidence="8 9" key="1">
    <citation type="journal article" date="2013" name="ISME J.">
        <title>A metabolic model for members of the genus Tetrasphaera involved in enhanced biological phosphorus removal.</title>
        <authorList>
            <person name="Kristiansen R."/>
            <person name="Nguyen H.T.T."/>
            <person name="Saunders A.M."/>
            <person name="Nielsen J.L."/>
            <person name="Wimmer R."/>
            <person name="Le V.Q."/>
            <person name="McIlroy S.J."/>
            <person name="Petrovski S."/>
            <person name="Seviour R.J."/>
            <person name="Calteau A."/>
            <person name="Nielsen K.L."/>
            <person name="Nielsen P.H."/>
        </authorList>
    </citation>
    <scope>NUCLEOTIDE SEQUENCE [LARGE SCALE GENOMIC DNA]</scope>
    <source>
        <strain evidence="8 9">Ben 74</strain>
    </source>
</reference>
<keyword evidence="4" id="KW-0804">Transcription</keyword>
<dbReference type="STRING" id="1193518.BN13_140062"/>
<dbReference type="InterPro" id="IPR036388">
    <property type="entry name" value="WH-like_DNA-bd_sf"/>
</dbReference>
<dbReference type="PROSITE" id="PS51755">
    <property type="entry name" value="OMPR_PHOB"/>
    <property type="match status" value="1"/>
</dbReference>
<evidence type="ECO:0000313" key="9">
    <source>
        <dbReference type="Proteomes" id="UP000035720"/>
    </source>
</evidence>
<feature type="region of interest" description="Disordered" evidence="6">
    <location>
        <begin position="462"/>
        <end position="528"/>
    </location>
</feature>
<dbReference type="EMBL" id="CAJC01000046">
    <property type="protein sequence ID" value="CCI52070.1"/>
    <property type="molecule type" value="Genomic_DNA"/>
</dbReference>
<evidence type="ECO:0000313" key="8">
    <source>
        <dbReference type="EMBL" id="CCI52070.1"/>
    </source>
</evidence>
<feature type="region of interest" description="Disordered" evidence="6">
    <location>
        <begin position="233"/>
        <end position="264"/>
    </location>
</feature>
<dbReference type="SMART" id="SM01043">
    <property type="entry name" value="BTAD"/>
    <property type="match status" value="1"/>
</dbReference>
<feature type="compositionally biased region" description="Low complexity" evidence="6">
    <location>
        <begin position="414"/>
        <end position="425"/>
    </location>
</feature>
<proteinExistence type="inferred from homology"/>
<dbReference type="PANTHER" id="PTHR35807:SF1">
    <property type="entry name" value="TRANSCRIPTIONAL REGULATOR REDD"/>
    <property type="match status" value="1"/>
</dbReference>
<evidence type="ECO:0000259" key="7">
    <source>
        <dbReference type="PROSITE" id="PS51755"/>
    </source>
</evidence>
<dbReference type="InterPro" id="IPR011990">
    <property type="entry name" value="TPR-like_helical_dom_sf"/>
</dbReference>
<keyword evidence="9" id="KW-1185">Reference proteome</keyword>
<keyword evidence="2" id="KW-0805">Transcription regulation</keyword>
<dbReference type="InterPro" id="IPR051677">
    <property type="entry name" value="AfsR-DnrI-RedD_regulator"/>
</dbReference>
<accession>A0A077M851</accession>
<dbReference type="Pfam" id="PF03704">
    <property type="entry name" value="BTAD"/>
    <property type="match status" value="1"/>
</dbReference>
<evidence type="ECO:0000256" key="4">
    <source>
        <dbReference type="ARBA" id="ARBA00023163"/>
    </source>
</evidence>
<dbReference type="Gene3D" id="1.25.40.10">
    <property type="entry name" value="Tetratricopeptide repeat domain"/>
    <property type="match status" value="1"/>
</dbReference>
<dbReference type="GO" id="GO:0006355">
    <property type="term" value="P:regulation of DNA-templated transcription"/>
    <property type="evidence" value="ECO:0007669"/>
    <property type="project" value="InterPro"/>
</dbReference>
<dbReference type="InterPro" id="IPR005158">
    <property type="entry name" value="BTAD"/>
</dbReference>
<dbReference type="GO" id="GO:0003677">
    <property type="term" value="F:DNA binding"/>
    <property type="evidence" value="ECO:0007669"/>
    <property type="project" value="UniProtKB-UniRule"/>
</dbReference>
<dbReference type="SUPFAM" id="SSF48452">
    <property type="entry name" value="TPR-like"/>
    <property type="match status" value="1"/>
</dbReference>
<feature type="DNA-binding region" description="OmpR/PhoB-type" evidence="5">
    <location>
        <begin position="1"/>
        <end position="63"/>
    </location>
</feature>
<dbReference type="GO" id="GO:0000160">
    <property type="term" value="P:phosphorelay signal transduction system"/>
    <property type="evidence" value="ECO:0007669"/>
    <property type="project" value="InterPro"/>
</dbReference>
<dbReference type="SUPFAM" id="SSF46894">
    <property type="entry name" value="C-terminal effector domain of the bipartite response regulators"/>
    <property type="match status" value="1"/>
</dbReference>
<dbReference type="Proteomes" id="UP000035720">
    <property type="component" value="Unassembled WGS sequence"/>
</dbReference>
<evidence type="ECO:0000256" key="6">
    <source>
        <dbReference type="SAM" id="MobiDB-lite"/>
    </source>
</evidence>
<evidence type="ECO:0000256" key="1">
    <source>
        <dbReference type="ARBA" id="ARBA00005820"/>
    </source>
</evidence>
<dbReference type="Pfam" id="PF00931">
    <property type="entry name" value="NB-ARC"/>
    <property type="match status" value="1"/>
</dbReference>
<dbReference type="AlphaFoldDB" id="A0A077M851"/>
<evidence type="ECO:0000256" key="3">
    <source>
        <dbReference type="ARBA" id="ARBA00023125"/>
    </source>
</evidence>
<dbReference type="Gene3D" id="3.40.50.300">
    <property type="entry name" value="P-loop containing nucleotide triphosphate hydrolases"/>
    <property type="match status" value="1"/>
</dbReference>
<dbReference type="InterPro" id="IPR016032">
    <property type="entry name" value="Sig_transdc_resp-reg_C-effctor"/>
</dbReference>
<dbReference type="PANTHER" id="PTHR35807">
    <property type="entry name" value="TRANSCRIPTIONAL REGULATOR REDD-RELATED"/>
    <property type="match status" value="1"/>
</dbReference>
<dbReference type="Gene3D" id="1.10.10.10">
    <property type="entry name" value="Winged helix-like DNA-binding domain superfamily/Winged helix DNA-binding domain"/>
    <property type="match status" value="1"/>
</dbReference>
<dbReference type="CDD" id="cd15831">
    <property type="entry name" value="BTAD"/>
    <property type="match status" value="1"/>
</dbReference>